<dbReference type="Proteomes" id="UP000821853">
    <property type="component" value="Chromosome 10"/>
</dbReference>
<organism evidence="2 3">
    <name type="scientific">Haemaphysalis longicornis</name>
    <name type="common">Bush tick</name>
    <dbReference type="NCBI Taxonomy" id="44386"/>
    <lineage>
        <taxon>Eukaryota</taxon>
        <taxon>Metazoa</taxon>
        <taxon>Ecdysozoa</taxon>
        <taxon>Arthropoda</taxon>
        <taxon>Chelicerata</taxon>
        <taxon>Arachnida</taxon>
        <taxon>Acari</taxon>
        <taxon>Parasitiformes</taxon>
        <taxon>Ixodida</taxon>
        <taxon>Ixodoidea</taxon>
        <taxon>Ixodidae</taxon>
        <taxon>Haemaphysalinae</taxon>
        <taxon>Haemaphysalis</taxon>
    </lineage>
</organism>
<feature type="chain" id="PRO_5039947822" evidence="1">
    <location>
        <begin position="22"/>
        <end position="659"/>
    </location>
</feature>
<sequence>MLTFFFGWISSLQGISNVTSAIGTGGMQTNVPGLNNKKILCEASRPLMRKRNVDGEMLGSGGNNEGGGDDEDLYINSDVEEIDHVALLENMTQGIDIKTQYGSSKAVLRPEYIMVLHEILNYNEPNISLDRALSHVNQTIEKSKLKVFNVCCSINNVNTLIQAFDVYDMYDHPHIGVEFENNVNATAVIRNIIFPVGNTDAFVRRADNLRNMNRFTLFRLMKNMPYGNIEPSEFSNMFITTYRKFDTVDNVIKAHALTPYLCIKFLENMLCLTRPYIRNEQNMLIYRRYPDAAVFEDSAKAVNAGMYLNNRVIKHISTISIGKRYTALALMETYLELDYHEKLRRFFYVRNEEYMWYIYHALFFRRIDLYRYTIERAYHLGRFLEKALRKGNMPTESTMQQMRNVITLPLFLLLDSYTQMYQLGPPQTLCSLKTCTNINQNKQPRLYDPTKQCMMYHTAMADMQVPLKDTDCDSFKSVCMKYLRTVFFGRNAKTKNLHHPEYNHVVERIAQWYKFICMRLRDIGNESVEDYESISELEKKHLEKKMNTSTVLGPNTKIMRNTMPTPSVYEAVDGKRPLQRPPPFTDPFDGYGVDASSGGPPYPASLSANTSIDSHGIPTQHQEERRRFKRNIRGDAATNIRLNLPTILTETLDPGNVNN</sequence>
<feature type="signal peptide" evidence="1">
    <location>
        <begin position="1"/>
        <end position="21"/>
    </location>
</feature>
<evidence type="ECO:0000313" key="2">
    <source>
        <dbReference type="EMBL" id="KAH9364715.1"/>
    </source>
</evidence>
<reference evidence="2 3" key="1">
    <citation type="journal article" date="2020" name="Cell">
        <title>Large-Scale Comparative Analyses of Tick Genomes Elucidate Their Genetic Diversity and Vector Capacities.</title>
        <authorList>
            <consortium name="Tick Genome and Microbiome Consortium (TIGMIC)"/>
            <person name="Jia N."/>
            <person name="Wang J."/>
            <person name="Shi W."/>
            <person name="Du L."/>
            <person name="Sun Y."/>
            <person name="Zhan W."/>
            <person name="Jiang J.F."/>
            <person name="Wang Q."/>
            <person name="Zhang B."/>
            <person name="Ji P."/>
            <person name="Bell-Sakyi L."/>
            <person name="Cui X.M."/>
            <person name="Yuan T.T."/>
            <person name="Jiang B.G."/>
            <person name="Yang W.F."/>
            <person name="Lam T.T."/>
            <person name="Chang Q.C."/>
            <person name="Ding S.J."/>
            <person name="Wang X.J."/>
            <person name="Zhu J.G."/>
            <person name="Ruan X.D."/>
            <person name="Zhao L."/>
            <person name="Wei J.T."/>
            <person name="Ye R.Z."/>
            <person name="Que T.C."/>
            <person name="Du C.H."/>
            <person name="Zhou Y.H."/>
            <person name="Cheng J.X."/>
            <person name="Dai P.F."/>
            <person name="Guo W.B."/>
            <person name="Han X.H."/>
            <person name="Huang E.J."/>
            <person name="Li L.F."/>
            <person name="Wei W."/>
            <person name="Gao Y.C."/>
            <person name="Liu J.Z."/>
            <person name="Shao H.Z."/>
            <person name="Wang X."/>
            <person name="Wang C.C."/>
            <person name="Yang T.C."/>
            <person name="Huo Q.B."/>
            <person name="Li W."/>
            <person name="Chen H.Y."/>
            <person name="Chen S.E."/>
            <person name="Zhou L.G."/>
            <person name="Ni X.B."/>
            <person name="Tian J.H."/>
            <person name="Sheng Y."/>
            <person name="Liu T."/>
            <person name="Pan Y.S."/>
            <person name="Xia L.Y."/>
            <person name="Li J."/>
            <person name="Zhao F."/>
            <person name="Cao W.C."/>
        </authorList>
    </citation>
    <scope>NUCLEOTIDE SEQUENCE [LARGE SCALE GENOMIC DNA]</scope>
    <source>
        <strain evidence="2">HaeL-2018</strain>
    </source>
</reference>
<dbReference type="EMBL" id="JABSTR010000002">
    <property type="protein sequence ID" value="KAH9364715.1"/>
    <property type="molecule type" value="Genomic_DNA"/>
</dbReference>
<comment type="caution">
    <text evidence="2">The sequence shown here is derived from an EMBL/GenBank/DDBJ whole genome shotgun (WGS) entry which is preliminary data.</text>
</comment>
<dbReference type="VEuPathDB" id="VectorBase:HLOH_046477"/>
<gene>
    <name evidence="2" type="ORF">HPB48_022739</name>
</gene>
<dbReference type="AlphaFoldDB" id="A0A9J6FPD3"/>
<evidence type="ECO:0000256" key="1">
    <source>
        <dbReference type="SAM" id="SignalP"/>
    </source>
</evidence>
<evidence type="ECO:0000313" key="3">
    <source>
        <dbReference type="Proteomes" id="UP000821853"/>
    </source>
</evidence>
<protein>
    <submittedName>
        <fullName evidence="2">Uncharacterized protein</fullName>
    </submittedName>
</protein>
<keyword evidence="1" id="KW-0732">Signal</keyword>
<accession>A0A9J6FPD3</accession>
<proteinExistence type="predicted"/>
<keyword evidence="3" id="KW-1185">Reference proteome</keyword>
<name>A0A9J6FPD3_HAELO</name>